<dbReference type="Proteomes" id="UP000076552">
    <property type="component" value="Unassembled WGS sequence"/>
</dbReference>
<dbReference type="AlphaFoldDB" id="A0A161Y6D6"/>
<feature type="domain" description="C2 NT-type" evidence="2">
    <location>
        <begin position="75"/>
        <end position="222"/>
    </location>
</feature>
<dbReference type="STRING" id="708197.A0A161Y6D6"/>
<feature type="region of interest" description="Disordered" evidence="1">
    <location>
        <begin position="196"/>
        <end position="226"/>
    </location>
</feature>
<keyword evidence="4" id="KW-1185">Reference proteome</keyword>
<feature type="compositionally biased region" description="Low complexity" evidence="1">
    <location>
        <begin position="471"/>
        <end position="483"/>
    </location>
</feature>
<evidence type="ECO:0000259" key="2">
    <source>
        <dbReference type="PROSITE" id="PS51840"/>
    </source>
</evidence>
<feature type="non-terminal residue" evidence="3">
    <location>
        <position position="1"/>
    </location>
</feature>
<evidence type="ECO:0000313" key="3">
    <source>
        <dbReference type="EMBL" id="KZL67357.1"/>
    </source>
</evidence>
<dbReference type="PANTHER" id="PTHR21456">
    <property type="entry name" value="FAMILY WITH SEQUENCE SIMILARITY 102"/>
    <property type="match status" value="1"/>
</dbReference>
<dbReference type="InterPro" id="IPR019448">
    <property type="entry name" value="NT-C2"/>
</dbReference>
<evidence type="ECO:0000256" key="1">
    <source>
        <dbReference type="SAM" id="MobiDB-lite"/>
    </source>
</evidence>
<dbReference type="PROSITE" id="PS51840">
    <property type="entry name" value="C2_NT"/>
    <property type="match status" value="1"/>
</dbReference>
<feature type="compositionally biased region" description="Basic and acidic residues" evidence="1">
    <location>
        <begin position="496"/>
        <end position="506"/>
    </location>
</feature>
<organism evidence="3 4">
    <name type="scientific">Colletotrichum tofieldiae</name>
    <dbReference type="NCBI Taxonomy" id="708197"/>
    <lineage>
        <taxon>Eukaryota</taxon>
        <taxon>Fungi</taxon>
        <taxon>Dikarya</taxon>
        <taxon>Ascomycota</taxon>
        <taxon>Pezizomycotina</taxon>
        <taxon>Sordariomycetes</taxon>
        <taxon>Hypocreomycetidae</taxon>
        <taxon>Glomerellales</taxon>
        <taxon>Glomerellaceae</taxon>
        <taxon>Colletotrichum</taxon>
        <taxon>Colletotrichum spaethianum species complex</taxon>
    </lineage>
</organism>
<accession>A0A161Y6D6</accession>
<dbReference type="EMBL" id="LFIV01000147">
    <property type="protein sequence ID" value="KZL67357.1"/>
    <property type="molecule type" value="Genomic_DNA"/>
</dbReference>
<feature type="compositionally biased region" description="Basic residues" evidence="1">
    <location>
        <begin position="405"/>
        <end position="418"/>
    </location>
</feature>
<dbReference type="PANTHER" id="PTHR21456:SF1">
    <property type="entry name" value="C2 NT-TYPE DOMAIN-CONTAINING PROTEIN"/>
    <property type="match status" value="1"/>
</dbReference>
<dbReference type="InterPro" id="IPR039931">
    <property type="entry name" value="EEIG1/2-like"/>
</dbReference>
<gene>
    <name evidence="3" type="ORF">CT0861_08102</name>
</gene>
<feature type="compositionally biased region" description="Low complexity" evidence="1">
    <location>
        <begin position="389"/>
        <end position="401"/>
    </location>
</feature>
<reference evidence="3 4" key="1">
    <citation type="submission" date="2015-06" db="EMBL/GenBank/DDBJ databases">
        <title>Survival trade-offs in plant roots during colonization by closely related pathogenic and mutualistic fungi.</title>
        <authorList>
            <person name="Hacquard S."/>
            <person name="Kracher B."/>
            <person name="Hiruma K."/>
            <person name="Weinman A."/>
            <person name="Muench P."/>
            <person name="Garrido Oter R."/>
            <person name="Ver Loren van Themaat E."/>
            <person name="Dallerey J.-F."/>
            <person name="Damm U."/>
            <person name="Henrissat B."/>
            <person name="Lespinet O."/>
            <person name="Thon M."/>
            <person name="Kemen E."/>
            <person name="McHardy A.C."/>
            <person name="Schulze-Lefert P."/>
            <person name="O'Connell R.J."/>
        </authorList>
    </citation>
    <scope>NUCLEOTIDE SEQUENCE [LARGE SCALE GENOMIC DNA]</scope>
    <source>
        <strain evidence="3 4">0861</strain>
    </source>
</reference>
<comment type="caution">
    <text evidence="3">The sequence shown here is derived from an EMBL/GenBank/DDBJ whole genome shotgun (WGS) entry which is preliminary data.</text>
</comment>
<evidence type="ECO:0000313" key="4">
    <source>
        <dbReference type="Proteomes" id="UP000076552"/>
    </source>
</evidence>
<name>A0A161Y6D6_9PEZI</name>
<sequence length="526" mass="57538">LVAFPSQPHSSVALKPPPSSFPCLSLESRLVGARGVQVPASFCFCFCSRHFSLSSANCSPNMSPLKSMANGGFLPTVNKNRKPKFELHLKIYDLNNVPLVSGTSIVKWHLSHSIHAEHRGRTPKCPISNHKVEYNYSKMVSHIRISIDKNNNLTECPIEFEVLQEFPGSGREEKISLGIVKLNLSEYVEESDGLARESVSLDRGHSRKRSSGTSQSPMSPRAPIMDEPDVVDGIVRRYLMQESKINSTLKIGILMLQLDGDKNYSAPPLRTAPVFGGIAGIVAGESVEQDDAGQLPTMAKSRDASEVQDMYRRALAASWSCQPGELPADQCIEDIFSGGDGWRTGRQGRTGKKTATFDLDNGGSLSSDEGGMGGTLRPSDFRKMERKQQQAQQQQQEPPQQDHLHLHRLHNGHRHHSRNNSGSSDRSMRSMTTVVTGRGDAASSTAGASNVARRGSHSRPRGREGEGGVMGRSYGRSRSRSGSIVSLAPTMGSSDPGREASRRNRELEEFDVRDDLVAWRLPGAVT</sequence>
<feature type="compositionally biased region" description="Low complexity" evidence="1">
    <location>
        <begin position="419"/>
        <end position="431"/>
    </location>
</feature>
<protein>
    <submittedName>
        <fullName evidence="3">Respiratory complex assembly protein Rmp1 protein</fullName>
    </submittedName>
</protein>
<feature type="compositionally biased region" description="Basic and acidic residues" evidence="1">
    <location>
        <begin position="379"/>
        <end position="388"/>
    </location>
</feature>
<proteinExistence type="predicted"/>
<feature type="region of interest" description="Disordered" evidence="1">
    <location>
        <begin position="339"/>
        <end position="506"/>
    </location>
</feature>
<dbReference type="Pfam" id="PF10358">
    <property type="entry name" value="NT-C2"/>
    <property type="match status" value="1"/>
</dbReference>